<keyword evidence="2" id="KW-1185">Reference proteome</keyword>
<accession>A0ACD4NLA2</accession>
<organism evidence="1 2">
    <name type="scientific">Antarcticirhabdus aurantiaca</name>
    <dbReference type="NCBI Taxonomy" id="2606717"/>
    <lineage>
        <taxon>Bacteria</taxon>
        <taxon>Pseudomonadati</taxon>
        <taxon>Pseudomonadota</taxon>
        <taxon>Alphaproteobacteria</taxon>
        <taxon>Hyphomicrobiales</taxon>
        <taxon>Aurantimonadaceae</taxon>
        <taxon>Antarcticirhabdus</taxon>
    </lineage>
</organism>
<reference evidence="1" key="1">
    <citation type="submission" date="2022-11" db="EMBL/GenBank/DDBJ databases">
        <title>beta-Carotene-producing bacterium, Jeongeuplla avenae sp. nov., alleviates the salt stress of Arabidopsis seedlings.</title>
        <authorList>
            <person name="Jiang L."/>
            <person name="Lee J."/>
        </authorList>
    </citation>
    <scope>NUCLEOTIDE SEQUENCE</scope>
    <source>
        <strain evidence="1">DY_R2A_6</strain>
    </source>
</reference>
<keyword evidence="1" id="KW-0255">Endonuclease</keyword>
<evidence type="ECO:0000313" key="2">
    <source>
        <dbReference type="Proteomes" id="UP001163223"/>
    </source>
</evidence>
<dbReference type="Proteomes" id="UP001163223">
    <property type="component" value="Chromosome"/>
</dbReference>
<protein>
    <submittedName>
        <fullName evidence="1">Uma2 family endonuclease</fullName>
    </submittedName>
</protein>
<proteinExistence type="predicted"/>
<evidence type="ECO:0000313" key="1">
    <source>
        <dbReference type="EMBL" id="WAJ27611.1"/>
    </source>
</evidence>
<sequence length="173" mass="19939">MTRDRPDTERWQLIDGEPLLMMNPPSGRHQRIAANLERLLNDALAEHHPGWDAIRELGLMIEGRPDFRPVADLVVLPFDLGDQQYFSEFHLVAEVLSPSNTHEMISRKRQLYAESPFCQHILILRQNEMCCEVWSRSADWQGRVYRSAADRIELPEFGFSCALSEVYRGTGVS</sequence>
<name>A0ACD4NLA2_9HYPH</name>
<gene>
    <name evidence="1" type="ORF">OXU80_22650</name>
</gene>
<keyword evidence="1" id="KW-0378">Hydrolase</keyword>
<keyword evidence="1" id="KW-0540">Nuclease</keyword>
<dbReference type="EMBL" id="CP113520">
    <property type="protein sequence ID" value="WAJ27611.1"/>
    <property type="molecule type" value="Genomic_DNA"/>
</dbReference>